<reference evidence="2 3" key="1">
    <citation type="submission" date="2016-02" db="EMBL/GenBank/DDBJ databases">
        <authorList>
            <person name="Wen L."/>
            <person name="He K."/>
            <person name="Yang H."/>
        </authorList>
    </citation>
    <scope>NUCLEOTIDE SEQUENCE [LARGE SCALE GENOMIC DNA]</scope>
    <source>
        <strain evidence="2">Trichococcus palustris</strain>
    </source>
</reference>
<name>A0A143YAD8_9LACT</name>
<proteinExistence type="predicted"/>
<feature type="transmembrane region" description="Helical" evidence="1">
    <location>
        <begin position="6"/>
        <end position="31"/>
    </location>
</feature>
<protein>
    <submittedName>
        <fullName evidence="2">Uncharacterized protein</fullName>
    </submittedName>
</protein>
<evidence type="ECO:0000313" key="2">
    <source>
        <dbReference type="EMBL" id="CZQ83863.1"/>
    </source>
</evidence>
<organism evidence="2 3">
    <name type="scientific">Trichococcus palustris</name>
    <dbReference type="NCBI Taxonomy" id="140314"/>
    <lineage>
        <taxon>Bacteria</taxon>
        <taxon>Bacillati</taxon>
        <taxon>Bacillota</taxon>
        <taxon>Bacilli</taxon>
        <taxon>Lactobacillales</taxon>
        <taxon>Carnobacteriaceae</taxon>
        <taxon>Trichococcus</taxon>
    </lineage>
</organism>
<dbReference type="AlphaFoldDB" id="A0A143YAD8"/>
<sequence>MTMLTVLLYGLYLVVFSIFVALSILIVGISINEVKKRKE</sequence>
<accession>A0A143YAD8</accession>
<dbReference type="STRING" id="140314.SAMN04488076_103205"/>
<dbReference type="EMBL" id="FJNE01000001">
    <property type="protein sequence ID" value="CZQ83863.1"/>
    <property type="molecule type" value="Genomic_DNA"/>
</dbReference>
<keyword evidence="1" id="KW-0812">Transmembrane</keyword>
<dbReference type="Proteomes" id="UP000242754">
    <property type="component" value="Unassembled WGS sequence"/>
</dbReference>
<keyword evidence="3" id="KW-1185">Reference proteome</keyword>
<keyword evidence="1" id="KW-0472">Membrane</keyword>
<evidence type="ECO:0000256" key="1">
    <source>
        <dbReference type="SAM" id="Phobius"/>
    </source>
</evidence>
<gene>
    <name evidence="2" type="ORF">Tpal_496</name>
</gene>
<evidence type="ECO:0000313" key="3">
    <source>
        <dbReference type="Proteomes" id="UP000242754"/>
    </source>
</evidence>
<keyword evidence="1" id="KW-1133">Transmembrane helix</keyword>